<dbReference type="GO" id="GO:0008556">
    <property type="term" value="F:P-type potassium transmembrane transporter activity"/>
    <property type="evidence" value="ECO:0007669"/>
    <property type="project" value="InterPro"/>
</dbReference>
<dbReference type="InterPro" id="IPR011726">
    <property type="entry name" value="KdpF"/>
</dbReference>
<organism evidence="1 2">
    <name type="scientific">Subdoligranulum variabile</name>
    <dbReference type="NCBI Taxonomy" id="214851"/>
    <lineage>
        <taxon>Bacteria</taxon>
        <taxon>Bacillati</taxon>
        <taxon>Bacillota</taxon>
        <taxon>Clostridia</taxon>
        <taxon>Eubacteriales</taxon>
        <taxon>Oscillospiraceae</taxon>
        <taxon>Subdoligranulum</taxon>
    </lineage>
</organism>
<proteinExistence type="predicted"/>
<name>A0A921LRS7_9FIRM</name>
<accession>A0A921LRS7</accession>
<protein>
    <submittedName>
        <fullName evidence="1">K(+)-transporting ATPase subunit F</fullName>
    </submittedName>
</protein>
<dbReference type="Pfam" id="PF09604">
    <property type="entry name" value="Potass_KdpF"/>
    <property type="match status" value="1"/>
</dbReference>
<gene>
    <name evidence="1" type="primary">kdpF</name>
    <name evidence="1" type="ORF">K8V20_12015</name>
</gene>
<dbReference type="EMBL" id="DYVE01000306">
    <property type="protein sequence ID" value="HJG29353.1"/>
    <property type="molecule type" value="Genomic_DNA"/>
</dbReference>
<dbReference type="AlphaFoldDB" id="A0A921LRS7"/>
<sequence length="25" mass="2771">MILLGIVVVLLAGYLVYALAHPERF</sequence>
<reference evidence="1" key="2">
    <citation type="submission" date="2021-09" db="EMBL/GenBank/DDBJ databases">
        <authorList>
            <person name="Gilroy R."/>
        </authorList>
    </citation>
    <scope>NUCLEOTIDE SEQUENCE</scope>
    <source>
        <strain evidence="1">ChiBcec21-2208</strain>
    </source>
</reference>
<evidence type="ECO:0000313" key="1">
    <source>
        <dbReference type="EMBL" id="HJG29353.1"/>
    </source>
</evidence>
<dbReference type="GO" id="GO:0005886">
    <property type="term" value="C:plasma membrane"/>
    <property type="evidence" value="ECO:0007669"/>
    <property type="project" value="InterPro"/>
</dbReference>
<evidence type="ECO:0000313" key="2">
    <source>
        <dbReference type="Proteomes" id="UP000782880"/>
    </source>
</evidence>
<reference evidence="1" key="1">
    <citation type="journal article" date="2021" name="PeerJ">
        <title>Extensive microbial diversity within the chicken gut microbiome revealed by metagenomics and culture.</title>
        <authorList>
            <person name="Gilroy R."/>
            <person name="Ravi A."/>
            <person name="Getino M."/>
            <person name="Pursley I."/>
            <person name="Horton D.L."/>
            <person name="Alikhan N.F."/>
            <person name="Baker D."/>
            <person name="Gharbi K."/>
            <person name="Hall N."/>
            <person name="Watson M."/>
            <person name="Adriaenssens E.M."/>
            <person name="Foster-Nyarko E."/>
            <person name="Jarju S."/>
            <person name="Secka A."/>
            <person name="Antonio M."/>
            <person name="Oren A."/>
            <person name="Chaudhuri R.R."/>
            <person name="La Ragione R."/>
            <person name="Hildebrand F."/>
            <person name="Pallen M.J."/>
        </authorList>
    </citation>
    <scope>NUCLEOTIDE SEQUENCE</scope>
    <source>
        <strain evidence="1">ChiBcec21-2208</strain>
    </source>
</reference>
<dbReference type="NCBIfam" id="TIGR02115">
    <property type="entry name" value="potass_kdpF"/>
    <property type="match status" value="1"/>
</dbReference>
<dbReference type="Proteomes" id="UP000782880">
    <property type="component" value="Unassembled WGS sequence"/>
</dbReference>
<comment type="caution">
    <text evidence="1">The sequence shown here is derived from an EMBL/GenBank/DDBJ whole genome shotgun (WGS) entry which is preliminary data.</text>
</comment>